<dbReference type="Pfam" id="PF25954">
    <property type="entry name" value="Beta-barrel_RND_2"/>
    <property type="match status" value="1"/>
</dbReference>
<name>A0A7W7ALN0_9SPHN</name>
<dbReference type="InterPro" id="IPR058649">
    <property type="entry name" value="CzcB_C"/>
</dbReference>
<feature type="domain" description="CzcB-like C-terminal circularly permuted SH3-like" evidence="6">
    <location>
        <begin position="346"/>
        <end position="403"/>
    </location>
</feature>
<dbReference type="SUPFAM" id="SSF111369">
    <property type="entry name" value="HlyD-like secretion proteins"/>
    <property type="match status" value="1"/>
</dbReference>
<keyword evidence="4" id="KW-1133">Transmembrane helix</keyword>
<evidence type="ECO:0000256" key="3">
    <source>
        <dbReference type="SAM" id="Coils"/>
    </source>
</evidence>
<evidence type="ECO:0000259" key="6">
    <source>
        <dbReference type="Pfam" id="PF25975"/>
    </source>
</evidence>
<feature type="domain" description="CusB-like beta-barrel" evidence="5">
    <location>
        <begin position="261"/>
        <end position="337"/>
    </location>
</feature>
<comment type="caution">
    <text evidence="7">The sequence shown here is derived from an EMBL/GenBank/DDBJ whole genome shotgun (WGS) entry which is preliminary data.</text>
</comment>
<reference evidence="7 8" key="1">
    <citation type="submission" date="2020-08" db="EMBL/GenBank/DDBJ databases">
        <title>Genomic Encyclopedia of Type Strains, Phase IV (KMG-IV): sequencing the most valuable type-strain genomes for metagenomic binning, comparative biology and taxonomic classification.</title>
        <authorList>
            <person name="Goeker M."/>
        </authorList>
    </citation>
    <scope>NUCLEOTIDE SEQUENCE [LARGE SCALE GENOMIC DNA]</scope>
    <source>
        <strain evidence="7 8">DSM 15867</strain>
    </source>
</reference>
<sequence length="417" mass="42965">MSTEHASPPLPTVLRLDRRAQLRWLLIGGGAFLLIWLAMTLVRALTTPTPPVDHPLPPGTFRATPDQLAQMKLLTVGEAGAGAPLDATGTIAVDGEHSAPVTLPFSGRIVQVLVEAGQNVRRGQPLLRVASNDYADARNALTSARTQAESAEAQLRIAEDNAKRQQAIYATAGGALKDYRQAASDLVVARAAVAAAQGAVRTAQDRLALFGRAAGGGGNGAAIVTYTAPVAGTVVARDVAPGEFVGAGGDKPLLTIADLSRVWLVAQLPERDAAGVHVGDAVTVTTPAYPGRRFAAVIDNVAVALDPVTHRLAVRATVRNPDGALKPEMFASFAIRRAAAAGPEGVRVPSDAVIHEGDGARVWVAGANGLLHARTVTVADSDDGWDRVTAGLKPGERIVTAGALFVNEAGLNGGTGA</sequence>
<accession>A0A7W7ALN0</accession>
<comment type="similarity">
    <text evidence="1">Belongs to the membrane fusion protein (MFP) (TC 8.A.1) family.</text>
</comment>
<evidence type="ECO:0000259" key="5">
    <source>
        <dbReference type="Pfam" id="PF25954"/>
    </source>
</evidence>
<dbReference type="Gene3D" id="2.40.420.20">
    <property type="match status" value="1"/>
</dbReference>
<dbReference type="Gene3D" id="2.40.30.170">
    <property type="match status" value="1"/>
</dbReference>
<protein>
    <submittedName>
        <fullName evidence="7">Cobalt-zinc-cadmium efflux system membrane fusion protein</fullName>
    </submittedName>
</protein>
<organism evidence="7 8">
    <name type="scientific">Sphingomonas abaci</name>
    <dbReference type="NCBI Taxonomy" id="237611"/>
    <lineage>
        <taxon>Bacteria</taxon>
        <taxon>Pseudomonadati</taxon>
        <taxon>Pseudomonadota</taxon>
        <taxon>Alphaproteobacteria</taxon>
        <taxon>Sphingomonadales</taxon>
        <taxon>Sphingomonadaceae</taxon>
        <taxon>Sphingomonas</taxon>
    </lineage>
</organism>
<keyword evidence="4" id="KW-0472">Membrane</keyword>
<dbReference type="FunFam" id="2.40.30.170:FF:000010">
    <property type="entry name" value="Efflux RND transporter periplasmic adaptor subunit"/>
    <property type="match status" value="1"/>
</dbReference>
<dbReference type="GO" id="GO:0022857">
    <property type="term" value="F:transmembrane transporter activity"/>
    <property type="evidence" value="ECO:0007669"/>
    <property type="project" value="InterPro"/>
</dbReference>
<dbReference type="GO" id="GO:0030288">
    <property type="term" value="C:outer membrane-bounded periplasmic space"/>
    <property type="evidence" value="ECO:0007669"/>
    <property type="project" value="TreeGrafter"/>
</dbReference>
<dbReference type="PANTHER" id="PTHR30097:SF15">
    <property type="entry name" value="CATION EFFLUX SYSTEM PROTEIN CUSB"/>
    <property type="match status" value="1"/>
</dbReference>
<dbReference type="InterPro" id="IPR006143">
    <property type="entry name" value="RND_pump_MFP"/>
</dbReference>
<dbReference type="NCBIfam" id="TIGR01730">
    <property type="entry name" value="RND_mfp"/>
    <property type="match status" value="1"/>
</dbReference>
<feature type="coiled-coil region" evidence="3">
    <location>
        <begin position="134"/>
        <end position="168"/>
    </location>
</feature>
<dbReference type="PANTHER" id="PTHR30097">
    <property type="entry name" value="CATION EFFLUX SYSTEM PROTEIN CUSB"/>
    <property type="match status" value="1"/>
</dbReference>
<evidence type="ECO:0000256" key="2">
    <source>
        <dbReference type="ARBA" id="ARBA00022448"/>
    </source>
</evidence>
<gene>
    <name evidence="7" type="ORF">GGQ96_003509</name>
</gene>
<dbReference type="Gene3D" id="2.40.50.100">
    <property type="match status" value="1"/>
</dbReference>
<keyword evidence="8" id="KW-1185">Reference proteome</keyword>
<evidence type="ECO:0000313" key="8">
    <source>
        <dbReference type="Proteomes" id="UP000574769"/>
    </source>
</evidence>
<dbReference type="GO" id="GO:0060003">
    <property type="term" value="P:copper ion export"/>
    <property type="evidence" value="ECO:0007669"/>
    <property type="project" value="TreeGrafter"/>
</dbReference>
<dbReference type="GO" id="GO:0015679">
    <property type="term" value="P:plasma membrane copper ion transport"/>
    <property type="evidence" value="ECO:0007669"/>
    <property type="project" value="TreeGrafter"/>
</dbReference>
<evidence type="ECO:0000313" key="7">
    <source>
        <dbReference type="EMBL" id="MBB4619356.1"/>
    </source>
</evidence>
<feature type="transmembrane region" description="Helical" evidence="4">
    <location>
        <begin position="24"/>
        <end position="45"/>
    </location>
</feature>
<evidence type="ECO:0000256" key="1">
    <source>
        <dbReference type="ARBA" id="ARBA00009477"/>
    </source>
</evidence>
<dbReference type="Pfam" id="PF25975">
    <property type="entry name" value="CzcB_C"/>
    <property type="match status" value="1"/>
</dbReference>
<evidence type="ECO:0000256" key="4">
    <source>
        <dbReference type="SAM" id="Phobius"/>
    </source>
</evidence>
<dbReference type="InterPro" id="IPR058792">
    <property type="entry name" value="Beta-barrel_RND_2"/>
</dbReference>
<dbReference type="InterPro" id="IPR051909">
    <property type="entry name" value="MFP_Cation_Efflux"/>
</dbReference>
<proteinExistence type="inferred from homology"/>
<dbReference type="Proteomes" id="UP000574769">
    <property type="component" value="Unassembled WGS sequence"/>
</dbReference>
<dbReference type="RefSeq" id="WP_184116679.1">
    <property type="nucleotide sequence ID" value="NZ_JACHNY010000009.1"/>
</dbReference>
<keyword evidence="2" id="KW-0813">Transport</keyword>
<dbReference type="GO" id="GO:0046914">
    <property type="term" value="F:transition metal ion binding"/>
    <property type="evidence" value="ECO:0007669"/>
    <property type="project" value="TreeGrafter"/>
</dbReference>
<dbReference type="GO" id="GO:0016020">
    <property type="term" value="C:membrane"/>
    <property type="evidence" value="ECO:0007669"/>
    <property type="project" value="InterPro"/>
</dbReference>
<keyword evidence="4" id="KW-0812">Transmembrane</keyword>
<keyword evidence="3" id="KW-0175">Coiled coil</keyword>
<dbReference type="EMBL" id="JACHNY010000009">
    <property type="protein sequence ID" value="MBB4619356.1"/>
    <property type="molecule type" value="Genomic_DNA"/>
</dbReference>
<dbReference type="AlphaFoldDB" id="A0A7W7ALN0"/>